<feature type="region of interest" description="Disordered" evidence="1">
    <location>
        <begin position="286"/>
        <end position="306"/>
    </location>
</feature>
<comment type="caution">
    <text evidence="2">The sequence shown here is derived from an EMBL/GenBank/DDBJ whole genome shotgun (WGS) entry which is preliminary data.</text>
</comment>
<sequence length="306" mass="33930">MTDPIQSALRQHNSGRIVPFAAPHTLAELLTQHAQAALSLSGADRSAWNGQIVEAGDGILGLAHWDGTLHLDRDFVLAPLHDLYARAGESRPSITLARYRDALLTLLHEQSHFLGPHGSTQEAARDAFSTPGAQALEEGVAEAWSHSHLDAYLRLLSIPHHAPGIDGVATRPSYQAYVPATVALTSYLDERRHHPPGSALTLLNRQTTEGQWPLVTDLLYRSTTLPRLVPYTEEPEIRHDLETHLRTAFQSLEVLQLHPQDLAAHRSHATLRTALATLDQRLEHLANAFDRPRTPRPPVQDLERTR</sequence>
<dbReference type="Proteomes" id="UP001500363">
    <property type="component" value="Unassembled WGS sequence"/>
</dbReference>
<gene>
    <name evidence="2" type="ORF">GCM10009741_48930</name>
</gene>
<dbReference type="EMBL" id="BAAANC010000002">
    <property type="protein sequence ID" value="GAA1540354.1"/>
    <property type="molecule type" value="Genomic_DNA"/>
</dbReference>
<evidence type="ECO:0000313" key="2">
    <source>
        <dbReference type="EMBL" id="GAA1540354.1"/>
    </source>
</evidence>
<keyword evidence="3" id="KW-1185">Reference proteome</keyword>
<organism evidence="2 3">
    <name type="scientific">Kribbella lupini</name>
    <dbReference type="NCBI Taxonomy" id="291602"/>
    <lineage>
        <taxon>Bacteria</taxon>
        <taxon>Bacillati</taxon>
        <taxon>Actinomycetota</taxon>
        <taxon>Actinomycetes</taxon>
        <taxon>Propionibacteriales</taxon>
        <taxon>Kribbellaceae</taxon>
        <taxon>Kribbella</taxon>
    </lineage>
</organism>
<reference evidence="3" key="1">
    <citation type="journal article" date="2019" name="Int. J. Syst. Evol. Microbiol.">
        <title>The Global Catalogue of Microorganisms (GCM) 10K type strain sequencing project: providing services to taxonomists for standard genome sequencing and annotation.</title>
        <authorList>
            <consortium name="The Broad Institute Genomics Platform"/>
            <consortium name="The Broad Institute Genome Sequencing Center for Infectious Disease"/>
            <person name="Wu L."/>
            <person name="Ma J."/>
        </authorList>
    </citation>
    <scope>NUCLEOTIDE SEQUENCE [LARGE SCALE GENOMIC DNA]</scope>
    <source>
        <strain evidence="3">JCM 14303</strain>
    </source>
</reference>
<name>A0ABP4M9J5_9ACTN</name>
<proteinExistence type="predicted"/>
<protein>
    <submittedName>
        <fullName evidence="2">Uncharacterized protein</fullName>
    </submittedName>
</protein>
<evidence type="ECO:0000313" key="3">
    <source>
        <dbReference type="Proteomes" id="UP001500363"/>
    </source>
</evidence>
<dbReference type="RefSeq" id="WP_344177854.1">
    <property type="nucleotide sequence ID" value="NZ_BAAANC010000002.1"/>
</dbReference>
<accession>A0ABP4M9J5</accession>
<evidence type="ECO:0000256" key="1">
    <source>
        <dbReference type="SAM" id="MobiDB-lite"/>
    </source>
</evidence>